<reference evidence="1 2" key="1">
    <citation type="journal article" date="2023" name="G3 (Bethesda)">
        <title>A chromosome-length genome assembly and annotation of blackberry (Rubus argutus, cv. 'Hillquist').</title>
        <authorList>
            <person name="Bruna T."/>
            <person name="Aryal R."/>
            <person name="Dudchenko O."/>
            <person name="Sargent D.J."/>
            <person name="Mead D."/>
            <person name="Buti M."/>
            <person name="Cavallini A."/>
            <person name="Hytonen T."/>
            <person name="Andres J."/>
            <person name="Pham M."/>
            <person name="Weisz D."/>
            <person name="Mascagni F."/>
            <person name="Usai G."/>
            <person name="Natali L."/>
            <person name="Bassil N."/>
            <person name="Fernandez G.E."/>
            <person name="Lomsadze A."/>
            <person name="Armour M."/>
            <person name="Olukolu B."/>
            <person name="Poorten T."/>
            <person name="Britton C."/>
            <person name="Davik J."/>
            <person name="Ashrafi H."/>
            <person name="Aiden E.L."/>
            <person name="Borodovsky M."/>
            <person name="Worthington M."/>
        </authorList>
    </citation>
    <scope>NUCLEOTIDE SEQUENCE [LARGE SCALE GENOMIC DNA]</scope>
    <source>
        <strain evidence="1">PI 553951</strain>
    </source>
</reference>
<dbReference type="Proteomes" id="UP001457282">
    <property type="component" value="Unassembled WGS sequence"/>
</dbReference>
<sequence>MRFLLSHCPLLGVQITNNNSLLLQLTPLSAQLYSGSNAWPLCIHKPLNSSAPFRYTHILYYAEHSSDSSSVPLRQLSSLAVWTEQRQLRCYGDDGGPRLGWWFTGCT</sequence>
<comment type="caution">
    <text evidence="1">The sequence shown here is derived from an EMBL/GenBank/DDBJ whole genome shotgun (WGS) entry which is preliminary data.</text>
</comment>
<proteinExistence type="predicted"/>
<dbReference type="EMBL" id="JBEDUW010000002">
    <property type="protein sequence ID" value="KAK9944631.1"/>
    <property type="molecule type" value="Genomic_DNA"/>
</dbReference>
<organism evidence="1 2">
    <name type="scientific">Rubus argutus</name>
    <name type="common">Southern blackberry</name>
    <dbReference type="NCBI Taxonomy" id="59490"/>
    <lineage>
        <taxon>Eukaryota</taxon>
        <taxon>Viridiplantae</taxon>
        <taxon>Streptophyta</taxon>
        <taxon>Embryophyta</taxon>
        <taxon>Tracheophyta</taxon>
        <taxon>Spermatophyta</taxon>
        <taxon>Magnoliopsida</taxon>
        <taxon>eudicotyledons</taxon>
        <taxon>Gunneridae</taxon>
        <taxon>Pentapetalae</taxon>
        <taxon>rosids</taxon>
        <taxon>fabids</taxon>
        <taxon>Rosales</taxon>
        <taxon>Rosaceae</taxon>
        <taxon>Rosoideae</taxon>
        <taxon>Rosoideae incertae sedis</taxon>
        <taxon>Rubus</taxon>
    </lineage>
</organism>
<protein>
    <submittedName>
        <fullName evidence="1">Uncharacterized protein</fullName>
    </submittedName>
</protein>
<keyword evidence="2" id="KW-1185">Reference proteome</keyword>
<evidence type="ECO:0000313" key="1">
    <source>
        <dbReference type="EMBL" id="KAK9944631.1"/>
    </source>
</evidence>
<gene>
    <name evidence="1" type="ORF">M0R45_010191</name>
</gene>
<dbReference type="AlphaFoldDB" id="A0AAW1Y796"/>
<name>A0AAW1Y796_RUBAR</name>
<evidence type="ECO:0000313" key="2">
    <source>
        <dbReference type="Proteomes" id="UP001457282"/>
    </source>
</evidence>
<accession>A0AAW1Y796</accession>